<comment type="caution">
    <text evidence="2">The sequence shown here is derived from an EMBL/GenBank/DDBJ whole genome shotgun (WGS) entry which is preliminary data.</text>
</comment>
<dbReference type="Pfam" id="PF09411">
    <property type="entry name" value="PagL"/>
    <property type="match status" value="1"/>
</dbReference>
<proteinExistence type="predicted"/>
<feature type="chain" id="PRO_5020479941" evidence="1">
    <location>
        <begin position="22"/>
        <end position="366"/>
    </location>
</feature>
<evidence type="ECO:0000256" key="1">
    <source>
        <dbReference type="SAM" id="SignalP"/>
    </source>
</evidence>
<dbReference type="EMBL" id="SSMC01000001">
    <property type="protein sequence ID" value="THD68914.1"/>
    <property type="molecule type" value="Genomic_DNA"/>
</dbReference>
<protein>
    <submittedName>
        <fullName evidence="2">Acyloxyacyl hydrolase</fullName>
    </submittedName>
</protein>
<organism evidence="2 3">
    <name type="scientific">Robertkochia marina</name>
    <dbReference type="NCBI Taxonomy" id="1227945"/>
    <lineage>
        <taxon>Bacteria</taxon>
        <taxon>Pseudomonadati</taxon>
        <taxon>Bacteroidota</taxon>
        <taxon>Flavobacteriia</taxon>
        <taxon>Flavobacteriales</taxon>
        <taxon>Flavobacteriaceae</taxon>
        <taxon>Robertkochia</taxon>
    </lineage>
</organism>
<keyword evidence="1" id="KW-0732">Signal</keyword>
<sequence>MSPNRLIFFLLSFCCFSLSFAQEERNNAYIDVQYFQGTVMEHNVDILHLITGYPNGVILSWNKRTDGSEEWHELYNYPDFGVSFNYQDLKNENLGENYGLYAHYNFYFLKRSLMFRIGTGIGMSTNPYDRETNYRNNVYGSRFLSATYMMLNYKKERIIDRWGINLGLSLIHYSNANIKAPNTSTNSIVATIGANYDLDSEPMTYEEKGVSLKFTEPVRYNFVFRSGVNESDIVGSGQFPFYVGSFYADKRINKKSALQLGADVFFADFLIEYNRHRAIAYPWENRTGQEDYRRVGLFAGHELFMGKLSLLTQFGYYVYYPIDYEDEIYHRVGIKRYFGEDFFAAVSLKTHWAKAEALEFGIGYRL</sequence>
<dbReference type="GO" id="GO:0016787">
    <property type="term" value="F:hydrolase activity"/>
    <property type="evidence" value="ECO:0007669"/>
    <property type="project" value="UniProtKB-KW"/>
</dbReference>
<dbReference type="RefSeq" id="WP_136334404.1">
    <property type="nucleotide sequence ID" value="NZ_QXMP01000004.1"/>
</dbReference>
<keyword evidence="3" id="KW-1185">Reference proteome</keyword>
<feature type="signal peptide" evidence="1">
    <location>
        <begin position="1"/>
        <end position="21"/>
    </location>
</feature>
<reference evidence="2 3" key="1">
    <citation type="submission" date="2019-04" db="EMBL/GenBank/DDBJ databases">
        <title>Draft genome sequence of Robertkochia marina CC-AMO-30D.</title>
        <authorList>
            <person name="Hameed A."/>
            <person name="Lin S.-Y."/>
            <person name="Shahina M."/>
            <person name="Lai W.-A."/>
            <person name="Young C.-C."/>
        </authorList>
    </citation>
    <scope>NUCLEOTIDE SEQUENCE [LARGE SCALE GENOMIC DNA]</scope>
    <source>
        <strain evidence="2 3">CC-AMO-30D</strain>
    </source>
</reference>
<gene>
    <name evidence="2" type="ORF">E7Z59_00870</name>
</gene>
<dbReference type="Proteomes" id="UP000305939">
    <property type="component" value="Unassembled WGS sequence"/>
</dbReference>
<evidence type="ECO:0000313" key="2">
    <source>
        <dbReference type="EMBL" id="THD68914.1"/>
    </source>
</evidence>
<keyword evidence="2" id="KW-0378">Hydrolase</keyword>
<dbReference type="AlphaFoldDB" id="A0A4S3M1E8"/>
<accession>A0A4S3M1E8</accession>
<evidence type="ECO:0000313" key="3">
    <source>
        <dbReference type="Proteomes" id="UP000305939"/>
    </source>
</evidence>
<dbReference type="InterPro" id="IPR018550">
    <property type="entry name" value="Lipid-A_deacylase-rel"/>
</dbReference>
<name>A0A4S3M1E8_9FLAO</name>
<dbReference type="OrthoDB" id="627554at2"/>
<dbReference type="Gene3D" id="2.40.160.20">
    <property type="match status" value="1"/>
</dbReference>